<evidence type="ECO:0008006" key="3">
    <source>
        <dbReference type="Google" id="ProtNLM"/>
    </source>
</evidence>
<dbReference type="EMBL" id="DXHL01000037">
    <property type="protein sequence ID" value="HIW11469.1"/>
    <property type="molecule type" value="Genomic_DNA"/>
</dbReference>
<accession>A0A9D1QF64</accession>
<dbReference type="Proteomes" id="UP000823926">
    <property type="component" value="Unassembled WGS sequence"/>
</dbReference>
<reference evidence="1" key="2">
    <citation type="submission" date="2021-04" db="EMBL/GenBank/DDBJ databases">
        <authorList>
            <person name="Gilroy R."/>
        </authorList>
    </citation>
    <scope>NUCLEOTIDE SEQUENCE</scope>
    <source>
        <strain evidence="1">ChiBcec15-1070</strain>
    </source>
</reference>
<comment type="caution">
    <text evidence="1">The sequence shown here is derived from an EMBL/GenBank/DDBJ whole genome shotgun (WGS) entry which is preliminary data.</text>
</comment>
<sequence>MTDWQRLEQVIKWTGLSTNAFASAIGLKRSENLYQIKRGNNRISKNLAELIAAKYPAVSPAWLLTDQGEMLTEQRSLAGAAPACGIPYYQMDVLRVVAAAETPAPTAHLSLPGFEECTLAALAPAGDLDAALPAGAILLLQPVEPSAMLLPDEIYVVATEDFALLRYLKPDPTTVGGLLLVTRNAARDPLPVRRDQLKKLFLVKGWVVRKVL</sequence>
<dbReference type="AlphaFoldDB" id="A0A9D1QF64"/>
<proteinExistence type="predicted"/>
<evidence type="ECO:0000313" key="1">
    <source>
        <dbReference type="EMBL" id="HIW11469.1"/>
    </source>
</evidence>
<gene>
    <name evidence="1" type="ORF">H9888_08270</name>
</gene>
<protein>
    <recommendedName>
        <fullName evidence="3">Peptidase S24/S26A/S26B/S26C domain-containing protein</fullName>
    </recommendedName>
</protein>
<evidence type="ECO:0000313" key="2">
    <source>
        <dbReference type="Proteomes" id="UP000823926"/>
    </source>
</evidence>
<name>A0A9D1QF64_9BACT</name>
<reference evidence="1" key="1">
    <citation type="journal article" date="2021" name="PeerJ">
        <title>Extensive microbial diversity within the chicken gut microbiome revealed by metagenomics and culture.</title>
        <authorList>
            <person name="Gilroy R."/>
            <person name="Ravi A."/>
            <person name="Getino M."/>
            <person name="Pursley I."/>
            <person name="Horton D.L."/>
            <person name="Alikhan N.F."/>
            <person name="Baker D."/>
            <person name="Gharbi K."/>
            <person name="Hall N."/>
            <person name="Watson M."/>
            <person name="Adriaenssens E.M."/>
            <person name="Foster-Nyarko E."/>
            <person name="Jarju S."/>
            <person name="Secka A."/>
            <person name="Antonio M."/>
            <person name="Oren A."/>
            <person name="Chaudhuri R.R."/>
            <person name="La Ragione R."/>
            <person name="Hildebrand F."/>
            <person name="Pallen M.J."/>
        </authorList>
    </citation>
    <scope>NUCLEOTIDE SEQUENCE</scope>
    <source>
        <strain evidence="1">ChiBcec15-1070</strain>
    </source>
</reference>
<organism evidence="1 2">
    <name type="scientific">Candidatus Rikenella faecigallinarum</name>
    <dbReference type="NCBI Taxonomy" id="2838745"/>
    <lineage>
        <taxon>Bacteria</taxon>
        <taxon>Pseudomonadati</taxon>
        <taxon>Bacteroidota</taxon>
        <taxon>Bacteroidia</taxon>
        <taxon>Bacteroidales</taxon>
        <taxon>Rikenellaceae</taxon>
        <taxon>Rikenella</taxon>
    </lineage>
</organism>